<dbReference type="SUPFAM" id="SSF53448">
    <property type="entry name" value="Nucleotide-diphospho-sugar transferases"/>
    <property type="match status" value="1"/>
</dbReference>
<keyword evidence="9" id="KW-0325">Glycoprotein</keyword>
<dbReference type="GO" id="GO:0004100">
    <property type="term" value="F:chitin synthase activity"/>
    <property type="evidence" value="ECO:0007669"/>
    <property type="project" value="UniProtKB-EC"/>
</dbReference>
<feature type="transmembrane region" description="Helical" evidence="11">
    <location>
        <begin position="245"/>
        <end position="266"/>
    </location>
</feature>
<dbReference type="RefSeq" id="XP_019019318.1">
    <property type="nucleotide sequence ID" value="XM_019161059.1"/>
</dbReference>
<evidence type="ECO:0000256" key="5">
    <source>
        <dbReference type="ARBA" id="ARBA00022679"/>
    </source>
</evidence>
<keyword evidence="6 11" id="KW-0812">Transmembrane</keyword>
<dbReference type="Pfam" id="PF03142">
    <property type="entry name" value="Chitin_synth_2"/>
    <property type="match status" value="1"/>
</dbReference>
<evidence type="ECO:0000256" key="1">
    <source>
        <dbReference type="ARBA" id="ARBA00004651"/>
    </source>
</evidence>
<dbReference type="Proteomes" id="UP000094455">
    <property type="component" value="Unassembled WGS sequence"/>
</dbReference>
<protein>
    <recommendedName>
        <fullName evidence="2">chitin synthase</fullName>
        <ecNumber evidence="2">2.4.1.16</ecNumber>
    </recommendedName>
</protein>
<dbReference type="InterPro" id="IPR029044">
    <property type="entry name" value="Nucleotide-diphossugar_trans"/>
</dbReference>
<evidence type="ECO:0000313" key="14">
    <source>
        <dbReference type="Proteomes" id="UP000094455"/>
    </source>
</evidence>
<dbReference type="PANTHER" id="PTHR22914:SF16">
    <property type="entry name" value="CHITIN SYNTHASE 3"/>
    <property type="match status" value="1"/>
</dbReference>
<dbReference type="AlphaFoldDB" id="A0A1E3NQ62"/>
<evidence type="ECO:0000256" key="6">
    <source>
        <dbReference type="ARBA" id="ARBA00022692"/>
    </source>
</evidence>
<keyword evidence="14" id="KW-1185">Reference proteome</keyword>
<feature type="transmembrane region" description="Helical" evidence="11">
    <location>
        <begin position="1148"/>
        <end position="1172"/>
    </location>
</feature>
<keyword evidence="8 11" id="KW-0472">Membrane</keyword>
<comment type="subcellular location">
    <subcellularLocation>
        <location evidence="1">Cell membrane</location>
        <topology evidence="1">Multi-pass membrane protein</topology>
    </subcellularLocation>
</comment>
<evidence type="ECO:0000256" key="3">
    <source>
        <dbReference type="ARBA" id="ARBA00022475"/>
    </source>
</evidence>
<feature type="region of interest" description="Disordered" evidence="10">
    <location>
        <begin position="1224"/>
        <end position="1251"/>
    </location>
</feature>
<feature type="transmembrane region" description="Helical" evidence="11">
    <location>
        <begin position="529"/>
        <end position="552"/>
    </location>
</feature>
<dbReference type="Pfam" id="PF22997">
    <property type="entry name" value="CHS4"/>
    <property type="match status" value="1"/>
</dbReference>
<dbReference type="GO" id="GO:0005886">
    <property type="term" value="C:plasma membrane"/>
    <property type="evidence" value="ECO:0007669"/>
    <property type="project" value="UniProtKB-SubCell"/>
</dbReference>
<dbReference type="OrthoDB" id="370884at2759"/>
<accession>A0A1E3NQ62</accession>
<evidence type="ECO:0000313" key="13">
    <source>
        <dbReference type="EMBL" id="ODQ48205.1"/>
    </source>
</evidence>
<feature type="transmembrane region" description="Helical" evidence="11">
    <location>
        <begin position="1122"/>
        <end position="1141"/>
    </location>
</feature>
<evidence type="ECO:0000256" key="2">
    <source>
        <dbReference type="ARBA" id="ARBA00012543"/>
    </source>
</evidence>
<dbReference type="InterPro" id="IPR054295">
    <property type="entry name" value="CHS4-like_dom"/>
</dbReference>
<dbReference type="InterPro" id="IPR004835">
    <property type="entry name" value="Chitin_synth"/>
</dbReference>
<dbReference type="GO" id="GO:0000131">
    <property type="term" value="C:incipient cellular bud site"/>
    <property type="evidence" value="ECO:0007669"/>
    <property type="project" value="EnsemblFungi"/>
</dbReference>
<feature type="transmembrane region" description="Helical" evidence="11">
    <location>
        <begin position="278"/>
        <end position="299"/>
    </location>
</feature>
<evidence type="ECO:0000256" key="10">
    <source>
        <dbReference type="SAM" id="MobiDB-lite"/>
    </source>
</evidence>
<evidence type="ECO:0000256" key="9">
    <source>
        <dbReference type="ARBA" id="ARBA00023180"/>
    </source>
</evidence>
<dbReference type="GO" id="GO:0030476">
    <property type="term" value="P:ascospore wall assembly"/>
    <property type="evidence" value="ECO:0007669"/>
    <property type="project" value="EnsemblFungi"/>
</dbReference>
<evidence type="ECO:0000256" key="11">
    <source>
        <dbReference type="SAM" id="Phobius"/>
    </source>
</evidence>
<dbReference type="GO" id="GO:0097271">
    <property type="term" value="P:protein localization to bud neck"/>
    <property type="evidence" value="ECO:0007669"/>
    <property type="project" value="EnsemblFungi"/>
</dbReference>
<dbReference type="GO" id="GO:0030428">
    <property type="term" value="C:cell septum"/>
    <property type="evidence" value="ECO:0007669"/>
    <property type="project" value="TreeGrafter"/>
</dbReference>
<dbReference type="EMBL" id="KV454002">
    <property type="protein sequence ID" value="ODQ48205.1"/>
    <property type="molecule type" value="Genomic_DNA"/>
</dbReference>
<feature type="region of interest" description="Disordered" evidence="10">
    <location>
        <begin position="1"/>
        <end position="67"/>
    </location>
</feature>
<feature type="domain" description="Chitin synthase 4-like" evidence="12">
    <location>
        <begin position="438"/>
        <end position="516"/>
    </location>
</feature>
<gene>
    <name evidence="13" type="ORF">PICMEDRAFT_16017</name>
</gene>
<dbReference type="PANTHER" id="PTHR22914">
    <property type="entry name" value="CHITIN SYNTHASE"/>
    <property type="match status" value="1"/>
</dbReference>
<dbReference type="GO" id="GO:0005628">
    <property type="term" value="C:prospore membrane"/>
    <property type="evidence" value="ECO:0007669"/>
    <property type="project" value="EnsemblFungi"/>
</dbReference>
<evidence type="ECO:0000256" key="7">
    <source>
        <dbReference type="ARBA" id="ARBA00022989"/>
    </source>
</evidence>
<dbReference type="STRING" id="763406.A0A1E3NQ62"/>
<evidence type="ECO:0000256" key="8">
    <source>
        <dbReference type="ARBA" id="ARBA00023136"/>
    </source>
</evidence>
<dbReference type="EC" id="2.4.1.16" evidence="2"/>
<keyword evidence="7 11" id="KW-1133">Transmembrane helix</keyword>
<name>A0A1E3NQ62_9ASCO</name>
<feature type="compositionally biased region" description="Polar residues" evidence="10">
    <location>
        <begin position="12"/>
        <end position="30"/>
    </location>
</feature>
<evidence type="ECO:0000259" key="12">
    <source>
        <dbReference type="Pfam" id="PF22997"/>
    </source>
</evidence>
<keyword evidence="4" id="KW-0328">Glycosyltransferase</keyword>
<keyword evidence="5" id="KW-0808">Transferase</keyword>
<feature type="compositionally biased region" description="Basic and acidic residues" evidence="10">
    <location>
        <begin position="1224"/>
        <end position="1235"/>
    </location>
</feature>
<feature type="compositionally biased region" description="Polar residues" evidence="10">
    <location>
        <begin position="45"/>
        <end position="67"/>
    </location>
</feature>
<dbReference type="GO" id="GO:0045009">
    <property type="term" value="C:chitosome"/>
    <property type="evidence" value="ECO:0007669"/>
    <property type="project" value="EnsemblFungi"/>
</dbReference>
<organism evidence="13 14">
    <name type="scientific">Pichia membranifaciens NRRL Y-2026</name>
    <dbReference type="NCBI Taxonomy" id="763406"/>
    <lineage>
        <taxon>Eukaryota</taxon>
        <taxon>Fungi</taxon>
        <taxon>Dikarya</taxon>
        <taxon>Ascomycota</taxon>
        <taxon>Saccharomycotina</taxon>
        <taxon>Pichiomycetes</taxon>
        <taxon>Pichiales</taxon>
        <taxon>Pichiaceae</taxon>
        <taxon>Pichia</taxon>
    </lineage>
</organism>
<sequence>MAHPYKDMLEQSGESSGSTFDSVDTESGNFTRKRSLVRRDRARPNSYQTSFRNSRYSKNTISNSNSARLSAYQDNTNSSNIYYNNNSNNFGSDNYNNDRFGAGNEDIPMQNMSQFSSSNHMHHRNSPEAYAYHHDDIPENPNPFVLGEEDEGNDSKAGKDTTIERVTEYETPANPTPNQPREIFHLNDEYDDHDPHGQPLPNEYNVTGLDHDNDEKTPLSNENYYTAIPPKRMELEEDKHGFPYWKLYCYVLTFWAPGPLMSLFGLKTKDRQYAWREKMGLISIILVIGCIIGFLTFGFTRATCTNLTARLKPQDLSSSYMVINGRAYDLSSSSHPAAEGIDADTNVLYPPINAGGKDGSLLFQNVNGNCKGLIKPKQDSTIPFQGEEMAWYMPCKIMELDGSSTPNFTFDHYNGYACHTSSYARKTFYGLKVEGDLYYTWEAIANSTRDLIVYNGNVIDMDLLNWLFADELTYPQLFDDIKNDKTMKGYDISLLLTEPHQRQAADCLIEIAKIGVVDVSTVGCIASTIVLYVSLVFVLSIVIVQFVVACYFKWFVAPHQGVSYSSIKEMNERNNQIDNWVDDPYSSAPLADVPKKRRADYHSKFNKTFRLSWGGDINDFIGDGDKDIVIEREKRDDYKPQYITMTTEAYMMANAGKKKGRSMSRSSMLSTSNLTLNPFKKNDPFEDEEIETLDPDIISTDVIPQPPVNWEPFGYPLIHTMCLVTCYSEDEDGIRTTIDSIATTDYPNSHKLIVVICDGLITGAGNDKSTPEICLDMMTDLVVPKDQVQPFSYVSVAHGSKRHNMAKVYAGFYKYNDSTVPIEKQQKIPVLLVVKCGTPEEMTSAKPGNRGKRDSQIILMSFLQSVTFNERMTPLQYEMLKAIWQITGLMATMYETVLMVDADTLVYPDSLTHMAAEFVKDPEIMGLCGETKISNKAQSWVTAIQVFEYYISHHQSKAFESVFGSVTCLPGCFCMYRIKSPKSTNVWVPILANSDIVEKYSDNVLDSLHKKNLLLLGEDRYLTSLMLRAFPRRKQVFVPKAACKTVVPDKFQVLLSQRRRWINSTVHNLMELALVKDLCGAFCLSMQFIIIIQLIGTLVLPASITFTLYIIIIAIVSKPTPVMSLVLMAIIFGLPALLIIVTVSNLMYVGWMIIYLFSLPIWNFVLPTYAYWKFDDFSWGDTRKTTGGDKGSHGDREGEFDGSQIKQMTWREFELQRKDATTRYPSDRYVDDKNDPSNIASVYNPGNYDYEPDTEYVDMSRNFSSKPSTAEDMPNYL</sequence>
<dbReference type="Gene3D" id="3.90.550.10">
    <property type="entry name" value="Spore Coat Polysaccharide Biosynthesis Protein SpsA, Chain A"/>
    <property type="match status" value="1"/>
</dbReference>
<feature type="transmembrane region" description="Helical" evidence="11">
    <location>
        <begin position="1088"/>
        <end position="1116"/>
    </location>
</feature>
<dbReference type="GO" id="GO:0006031">
    <property type="term" value="P:chitin biosynthetic process"/>
    <property type="evidence" value="ECO:0007669"/>
    <property type="project" value="EnsemblFungi"/>
</dbReference>
<dbReference type="GO" id="GO:0005935">
    <property type="term" value="C:cellular bud neck"/>
    <property type="evidence" value="ECO:0007669"/>
    <property type="project" value="EnsemblFungi"/>
</dbReference>
<reference evidence="13 14" key="1">
    <citation type="journal article" date="2016" name="Proc. Natl. Acad. Sci. U.S.A.">
        <title>Comparative genomics of biotechnologically important yeasts.</title>
        <authorList>
            <person name="Riley R."/>
            <person name="Haridas S."/>
            <person name="Wolfe K.H."/>
            <person name="Lopes M.R."/>
            <person name="Hittinger C.T."/>
            <person name="Goeker M."/>
            <person name="Salamov A.A."/>
            <person name="Wisecaver J.H."/>
            <person name="Long T.M."/>
            <person name="Calvey C.H."/>
            <person name="Aerts A.L."/>
            <person name="Barry K.W."/>
            <person name="Choi C."/>
            <person name="Clum A."/>
            <person name="Coughlan A.Y."/>
            <person name="Deshpande S."/>
            <person name="Douglass A.P."/>
            <person name="Hanson S.J."/>
            <person name="Klenk H.-P."/>
            <person name="LaButti K.M."/>
            <person name="Lapidus A."/>
            <person name="Lindquist E.A."/>
            <person name="Lipzen A.M."/>
            <person name="Meier-Kolthoff J.P."/>
            <person name="Ohm R.A."/>
            <person name="Otillar R.P."/>
            <person name="Pangilinan J.L."/>
            <person name="Peng Y."/>
            <person name="Rokas A."/>
            <person name="Rosa C.A."/>
            <person name="Scheuner C."/>
            <person name="Sibirny A.A."/>
            <person name="Slot J.C."/>
            <person name="Stielow J.B."/>
            <person name="Sun H."/>
            <person name="Kurtzman C.P."/>
            <person name="Blackwell M."/>
            <person name="Grigoriev I.V."/>
            <person name="Jeffries T.W."/>
        </authorList>
    </citation>
    <scope>NUCLEOTIDE SEQUENCE [LARGE SCALE GENOMIC DNA]</scope>
    <source>
        <strain evidence="13 14">NRRL Y-2026</strain>
    </source>
</reference>
<dbReference type="GeneID" id="30177746"/>
<keyword evidence="3" id="KW-1003">Cell membrane</keyword>
<evidence type="ECO:0000256" key="4">
    <source>
        <dbReference type="ARBA" id="ARBA00022676"/>
    </source>
</evidence>
<dbReference type="CDD" id="cd04190">
    <property type="entry name" value="Chitin_synth_C"/>
    <property type="match status" value="1"/>
</dbReference>
<proteinExistence type="predicted"/>